<sequence>MAARTSGLIANVSLASSQRDYDITANFLHHRFRIVRQGTDGNLADAETLARSWQERGASVVAVTGIREARAVGLYHGDLAALEKVRRAVTDTLVTDGHRLRDILQEWAIRHVQTEMPGFFSNARVAALGGANHDRTVRVLREYTDNITLADPLLRFDVPARLDAVTALAMFADVGALPMRVLPAPIRSRIGMPSFINNRLMARTSAREADVVVATYEELTGFGLEDLAGKTLVTASIDDERLTELTSRGVDMVIDATPQPFSVTVNAAVLEALMMASVHESAILSDDDLLDMITSAGIEPRLLFPNGPKRKSRFAFVIHPLSQENFTKVQPLRTITMVTPAVVTDAIEKMLAYAPLFVYSHITGIVSPTGAEAEGWLISVGGTPKELMAHSPEFTYARLLAAAETAQKLGAQIMGLGAFTKVVGDAGVTVATKAPLPITTGNSYSASGALWAAHDALDRLELVERDGHGRLKGKAMVIGATGSIGSVCARLLALAADELWLVSPESAKLLELKSDIESEHPRATVHVAAIPDAQLSEMDLVVTATSGAGKRVLDIMAVKPGCIITDVARPLDLSPEDVAKRPDVLVIESGEIELPGTDVHLGDIGLPPHVAYACLAETVALALEGRYETFTVGRNISWEKVKEIYQIGLKHGMKLAAISGVNGVFTDEDIAHIRELALQRRAAAR</sequence>
<accession>A0ABS9DMR8</accession>
<dbReference type="EMBL" id="JAKGCU010000013">
    <property type="protein sequence ID" value="MCF3939569.1"/>
    <property type="molecule type" value="Genomic_DNA"/>
</dbReference>
<protein>
    <submittedName>
        <fullName evidence="1">Dehydrogenase</fullName>
    </submittedName>
</protein>
<evidence type="ECO:0000313" key="1">
    <source>
        <dbReference type="EMBL" id="MCF3939569.1"/>
    </source>
</evidence>
<reference evidence="1" key="1">
    <citation type="submission" date="2022-01" db="EMBL/GenBank/DDBJ databases">
        <title>Gordonia xiamenensis sp. nov., isolated from surface seawater in Xiamen.</title>
        <authorList>
            <person name="He Y.F."/>
        </authorList>
    </citation>
    <scope>NUCLEOTIDE SEQUENCE</scope>
    <source>
        <strain evidence="1">GW1C4-4</strain>
    </source>
</reference>
<organism evidence="1 2">
    <name type="scientific">Gordonia tangerina</name>
    <dbReference type="NCBI Taxonomy" id="2911060"/>
    <lineage>
        <taxon>Bacteria</taxon>
        <taxon>Bacillati</taxon>
        <taxon>Actinomycetota</taxon>
        <taxon>Actinomycetes</taxon>
        <taxon>Mycobacteriales</taxon>
        <taxon>Gordoniaceae</taxon>
        <taxon>Gordonia</taxon>
    </lineage>
</organism>
<dbReference type="RefSeq" id="WP_235724300.1">
    <property type="nucleotide sequence ID" value="NZ_JAKGCU010000013.1"/>
</dbReference>
<dbReference type="InterPro" id="IPR036291">
    <property type="entry name" value="NAD(P)-bd_dom_sf"/>
</dbReference>
<name>A0ABS9DMR8_9ACTN</name>
<comment type="caution">
    <text evidence="1">The sequence shown here is derived from an EMBL/GenBank/DDBJ whole genome shotgun (WGS) entry which is preliminary data.</text>
</comment>
<dbReference type="Proteomes" id="UP001108089">
    <property type="component" value="Unassembled WGS sequence"/>
</dbReference>
<gene>
    <name evidence="1" type="ORF">L1892_14415</name>
</gene>
<evidence type="ECO:0000313" key="2">
    <source>
        <dbReference type="Proteomes" id="UP001108089"/>
    </source>
</evidence>
<dbReference type="SUPFAM" id="SSF51735">
    <property type="entry name" value="NAD(P)-binding Rossmann-fold domains"/>
    <property type="match status" value="1"/>
</dbReference>
<keyword evidence="2" id="KW-1185">Reference proteome</keyword>
<dbReference type="Gene3D" id="3.40.50.720">
    <property type="entry name" value="NAD(P)-binding Rossmann-like Domain"/>
    <property type="match status" value="1"/>
</dbReference>
<proteinExistence type="predicted"/>